<feature type="region of interest" description="Disordered" evidence="1">
    <location>
        <begin position="315"/>
        <end position="525"/>
    </location>
</feature>
<dbReference type="EMBL" id="JH992972">
    <property type="protein sequence ID" value="EKX52740.1"/>
    <property type="molecule type" value="Genomic_DNA"/>
</dbReference>
<dbReference type="EnsemblProtists" id="EKX52740">
    <property type="protein sequence ID" value="EKX52740"/>
    <property type="gene ID" value="GUITHDRAFT_133757"/>
</dbReference>
<keyword evidence="4" id="KW-1185">Reference proteome</keyword>
<evidence type="ECO:0008006" key="5">
    <source>
        <dbReference type="Google" id="ProtNLM"/>
    </source>
</evidence>
<accession>L1JX07</accession>
<dbReference type="AlphaFoldDB" id="L1JX07"/>
<dbReference type="InterPro" id="IPR011993">
    <property type="entry name" value="PH-like_dom_sf"/>
</dbReference>
<dbReference type="Gene3D" id="2.30.29.30">
    <property type="entry name" value="Pleckstrin-homology domain (PH domain)/Phosphotyrosine-binding domain (PTB)"/>
    <property type="match status" value="1"/>
</dbReference>
<evidence type="ECO:0000313" key="4">
    <source>
        <dbReference type="Proteomes" id="UP000011087"/>
    </source>
</evidence>
<dbReference type="HOGENOM" id="CLU_406802_0_0_1"/>
<dbReference type="PaxDb" id="55529-EKX52740"/>
<organism evidence="2">
    <name type="scientific">Guillardia theta (strain CCMP2712)</name>
    <name type="common">Cryptophyte</name>
    <dbReference type="NCBI Taxonomy" id="905079"/>
    <lineage>
        <taxon>Eukaryota</taxon>
        <taxon>Cryptophyceae</taxon>
        <taxon>Pyrenomonadales</taxon>
        <taxon>Geminigeraceae</taxon>
        <taxon>Guillardia</taxon>
    </lineage>
</organism>
<feature type="compositionally biased region" description="Basic and acidic residues" evidence="1">
    <location>
        <begin position="333"/>
        <end position="367"/>
    </location>
</feature>
<reference evidence="2 4" key="1">
    <citation type="journal article" date="2012" name="Nature">
        <title>Algal genomes reveal evolutionary mosaicism and the fate of nucleomorphs.</title>
        <authorList>
            <consortium name="DOE Joint Genome Institute"/>
            <person name="Curtis B.A."/>
            <person name="Tanifuji G."/>
            <person name="Burki F."/>
            <person name="Gruber A."/>
            <person name="Irimia M."/>
            <person name="Maruyama S."/>
            <person name="Arias M.C."/>
            <person name="Ball S.G."/>
            <person name="Gile G.H."/>
            <person name="Hirakawa Y."/>
            <person name="Hopkins J.F."/>
            <person name="Kuo A."/>
            <person name="Rensing S.A."/>
            <person name="Schmutz J."/>
            <person name="Symeonidi A."/>
            <person name="Elias M."/>
            <person name="Eveleigh R.J."/>
            <person name="Herman E.K."/>
            <person name="Klute M.J."/>
            <person name="Nakayama T."/>
            <person name="Obornik M."/>
            <person name="Reyes-Prieto A."/>
            <person name="Armbrust E.V."/>
            <person name="Aves S.J."/>
            <person name="Beiko R.G."/>
            <person name="Coutinho P."/>
            <person name="Dacks J.B."/>
            <person name="Durnford D.G."/>
            <person name="Fast N.M."/>
            <person name="Green B.R."/>
            <person name="Grisdale C.J."/>
            <person name="Hempel F."/>
            <person name="Henrissat B."/>
            <person name="Hoppner M.P."/>
            <person name="Ishida K."/>
            <person name="Kim E."/>
            <person name="Koreny L."/>
            <person name="Kroth P.G."/>
            <person name="Liu Y."/>
            <person name="Malik S.B."/>
            <person name="Maier U.G."/>
            <person name="McRose D."/>
            <person name="Mock T."/>
            <person name="Neilson J.A."/>
            <person name="Onodera N.T."/>
            <person name="Poole A.M."/>
            <person name="Pritham E.J."/>
            <person name="Richards T.A."/>
            <person name="Rocap G."/>
            <person name="Roy S.W."/>
            <person name="Sarai C."/>
            <person name="Schaack S."/>
            <person name="Shirato S."/>
            <person name="Slamovits C.H."/>
            <person name="Spencer D.F."/>
            <person name="Suzuki S."/>
            <person name="Worden A.Z."/>
            <person name="Zauner S."/>
            <person name="Barry K."/>
            <person name="Bell C."/>
            <person name="Bharti A.K."/>
            <person name="Crow J.A."/>
            <person name="Grimwood J."/>
            <person name="Kramer R."/>
            <person name="Lindquist E."/>
            <person name="Lucas S."/>
            <person name="Salamov A."/>
            <person name="McFadden G.I."/>
            <person name="Lane C.E."/>
            <person name="Keeling P.J."/>
            <person name="Gray M.W."/>
            <person name="Grigoriev I.V."/>
            <person name="Archibald J.M."/>
        </authorList>
    </citation>
    <scope>NUCLEOTIDE SEQUENCE</scope>
    <source>
        <strain evidence="2 4">CCMP2712</strain>
    </source>
</reference>
<dbReference type="STRING" id="905079.L1JX07"/>
<name>L1JX07_GUITC</name>
<dbReference type="CDD" id="cd00821">
    <property type="entry name" value="PH"/>
    <property type="match status" value="1"/>
</dbReference>
<feature type="compositionally biased region" description="Basic and acidic residues" evidence="1">
    <location>
        <begin position="437"/>
        <end position="471"/>
    </location>
</feature>
<dbReference type="KEGG" id="gtt:GUITHDRAFT_133757"/>
<protein>
    <recommendedName>
        <fullName evidence="5">PH domain-containing protein</fullName>
    </recommendedName>
</protein>
<dbReference type="Proteomes" id="UP000011087">
    <property type="component" value="Unassembled WGS sequence"/>
</dbReference>
<gene>
    <name evidence="2" type="ORF">GUITHDRAFT_133757</name>
</gene>
<reference evidence="4" key="2">
    <citation type="submission" date="2012-11" db="EMBL/GenBank/DDBJ databases">
        <authorList>
            <person name="Kuo A."/>
            <person name="Curtis B.A."/>
            <person name="Tanifuji G."/>
            <person name="Burki F."/>
            <person name="Gruber A."/>
            <person name="Irimia M."/>
            <person name="Maruyama S."/>
            <person name="Arias M.C."/>
            <person name="Ball S.G."/>
            <person name="Gile G.H."/>
            <person name="Hirakawa Y."/>
            <person name="Hopkins J.F."/>
            <person name="Rensing S.A."/>
            <person name="Schmutz J."/>
            <person name="Symeonidi A."/>
            <person name="Elias M."/>
            <person name="Eveleigh R.J."/>
            <person name="Herman E.K."/>
            <person name="Klute M.J."/>
            <person name="Nakayama T."/>
            <person name="Obornik M."/>
            <person name="Reyes-Prieto A."/>
            <person name="Armbrust E.V."/>
            <person name="Aves S.J."/>
            <person name="Beiko R.G."/>
            <person name="Coutinho P."/>
            <person name="Dacks J.B."/>
            <person name="Durnford D.G."/>
            <person name="Fast N.M."/>
            <person name="Green B.R."/>
            <person name="Grisdale C."/>
            <person name="Hempe F."/>
            <person name="Henrissat B."/>
            <person name="Hoppner M.P."/>
            <person name="Ishida K.-I."/>
            <person name="Kim E."/>
            <person name="Koreny L."/>
            <person name="Kroth P.G."/>
            <person name="Liu Y."/>
            <person name="Malik S.-B."/>
            <person name="Maier U.G."/>
            <person name="McRose D."/>
            <person name="Mock T."/>
            <person name="Neilson J.A."/>
            <person name="Onodera N.T."/>
            <person name="Poole A.M."/>
            <person name="Pritham E.J."/>
            <person name="Richards T.A."/>
            <person name="Rocap G."/>
            <person name="Roy S.W."/>
            <person name="Sarai C."/>
            <person name="Schaack S."/>
            <person name="Shirato S."/>
            <person name="Slamovits C.H."/>
            <person name="Spencer D.F."/>
            <person name="Suzuki S."/>
            <person name="Worden A.Z."/>
            <person name="Zauner S."/>
            <person name="Barry K."/>
            <person name="Bell C."/>
            <person name="Bharti A.K."/>
            <person name="Crow J.A."/>
            <person name="Grimwood J."/>
            <person name="Kramer R."/>
            <person name="Lindquist E."/>
            <person name="Lucas S."/>
            <person name="Salamov A."/>
            <person name="McFadden G.I."/>
            <person name="Lane C.E."/>
            <person name="Keeling P.J."/>
            <person name="Gray M.W."/>
            <person name="Grigoriev I.V."/>
            <person name="Archibald J.M."/>
        </authorList>
    </citation>
    <scope>NUCLEOTIDE SEQUENCE</scope>
    <source>
        <strain evidence="4">CCMP2712</strain>
    </source>
</reference>
<dbReference type="OMA" id="DIDYMRQ"/>
<sequence>MAAKARLLADHTVQKMKQMMSAVTAAEKGAKEGMRIVIGKDDEEDGILMAGELKKRDGVMRKKWIDVYVELRENSLTCFHSKEDRQILDTVMVDGVEASAVDKNEVFAISIKKASSKGPSILSKDLLIGRLTQKQEAYLIDGCVVDWYKKKLLQKALPSSLQKSGSLEKKSEVEEMGLDSENSWNSMLTEANRQLRELQDELMKEKAKTKALEETLEQVLDNDNATNDSQQGLQQQNIENNNLRLQNDSLTAKISELQKMWESEKNKAKSSEDENIRIDKELQDLKEKLNEKTIETESLKSLQDKLINIEKQKDSGLAAEQGKQMQELSQAIEEEKRRRAEEEGKARELEGKVRELEGKLEAKEKESGLAAEQGKQMQELSQAIEEEKRRRTEEEGKARELEGKVRELEGKLEAKEKESGLAAEQGKQMQELSQAIEEEKRRRAEEEGKARELEGKVRELEGKLEAKEKESGLAAEQGKQMQELSQAIEEEKRRRAEEEGKARELEGKVRELEDKEALSSEKCRALSSTISELSNKLVETQANKSSAVNLEMEQISRCEMIVHDMDSELQNNVAKAEELVIELETSRRFEGELPTSRRHDEDLRAKLDAAEGRARALENELEAVKGIAKSLREQLKRHQAEETSKAEDLLQLKMADTEAMRIAQVAALMAKEGWET</sequence>
<dbReference type="GeneID" id="17309123"/>
<proteinExistence type="predicted"/>
<dbReference type="SUPFAM" id="SSF50729">
    <property type="entry name" value="PH domain-like"/>
    <property type="match status" value="1"/>
</dbReference>
<dbReference type="RefSeq" id="XP_005839720.1">
    <property type="nucleotide sequence ID" value="XM_005839663.1"/>
</dbReference>
<feature type="compositionally biased region" description="Basic and acidic residues" evidence="1">
    <location>
        <begin position="489"/>
        <end position="524"/>
    </location>
</feature>
<reference evidence="3" key="3">
    <citation type="submission" date="2016-03" db="UniProtKB">
        <authorList>
            <consortium name="EnsemblProtists"/>
        </authorList>
    </citation>
    <scope>IDENTIFICATION</scope>
</reference>
<evidence type="ECO:0000256" key="1">
    <source>
        <dbReference type="SAM" id="MobiDB-lite"/>
    </source>
</evidence>
<evidence type="ECO:0000313" key="2">
    <source>
        <dbReference type="EMBL" id="EKX52740.1"/>
    </source>
</evidence>
<evidence type="ECO:0000313" key="3">
    <source>
        <dbReference type="EnsemblProtists" id="EKX52740"/>
    </source>
</evidence>
<feature type="compositionally biased region" description="Basic and acidic residues" evidence="1">
    <location>
        <begin position="385"/>
        <end position="419"/>
    </location>
</feature>